<proteinExistence type="predicted"/>
<keyword evidence="4" id="KW-1185">Reference proteome</keyword>
<dbReference type="InterPro" id="IPR051532">
    <property type="entry name" value="Ester_Hydrolysis_Enzymes"/>
</dbReference>
<dbReference type="GO" id="GO:0004622">
    <property type="term" value="F:phosphatidylcholine lysophospholipase activity"/>
    <property type="evidence" value="ECO:0007669"/>
    <property type="project" value="TreeGrafter"/>
</dbReference>
<evidence type="ECO:0000313" key="4">
    <source>
        <dbReference type="Proteomes" id="UP000309138"/>
    </source>
</evidence>
<keyword evidence="1" id="KW-0732">Signal</keyword>
<evidence type="ECO:0000256" key="1">
    <source>
        <dbReference type="SAM" id="SignalP"/>
    </source>
</evidence>
<feature type="signal peptide" evidence="1">
    <location>
        <begin position="1"/>
        <end position="20"/>
    </location>
</feature>
<dbReference type="Gene3D" id="3.40.50.1110">
    <property type="entry name" value="SGNH hydrolase"/>
    <property type="match status" value="1"/>
</dbReference>
<dbReference type="SUPFAM" id="SSF52266">
    <property type="entry name" value="SGNH hydrolase"/>
    <property type="match status" value="1"/>
</dbReference>
<dbReference type="CDD" id="cd01822">
    <property type="entry name" value="Lysophospholipase_L1_like"/>
    <property type="match status" value="1"/>
</dbReference>
<sequence>MSSRSIPYGVALLLSQALVACSPGESVPANVAGVSPTAAEPADSATPAADTRLVVAFGDSLYAGYGVLAQQSFPAVLQRALADAGVRAEVRNAGVSGDTSAAGRRRLAFALDGLDRKPDLVIVGLGGNDMLRGLPPAETRANLTAILDELRRREIPTMLTGMIAAPNMGADYARDFNAIFPELAEEYGIPLDPFFLDGVVTDTALMLPDRIHPNPQGIERIVDRVTPRVATALRANEGAGASEQ</sequence>
<dbReference type="PANTHER" id="PTHR30383:SF24">
    <property type="entry name" value="THIOESTERASE 1_PROTEASE 1_LYSOPHOSPHOLIPASE L1"/>
    <property type="match status" value="1"/>
</dbReference>
<dbReference type="PROSITE" id="PS51257">
    <property type="entry name" value="PROKAR_LIPOPROTEIN"/>
    <property type="match status" value="1"/>
</dbReference>
<accession>A0A4U1L2Y0</accession>
<reference evidence="3 4" key="1">
    <citation type="submission" date="2019-04" db="EMBL/GenBank/DDBJ databases">
        <authorList>
            <person name="Yang Y."/>
            <person name="Wei D."/>
        </authorList>
    </citation>
    <scope>NUCLEOTIDE SEQUENCE [LARGE SCALE GENOMIC DNA]</scope>
    <source>
        <strain evidence="3 4">L-1-4w-11</strain>
    </source>
</reference>
<evidence type="ECO:0000313" key="3">
    <source>
        <dbReference type="EMBL" id="TKD50405.1"/>
    </source>
</evidence>
<evidence type="ECO:0000259" key="2">
    <source>
        <dbReference type="Pfam" id="PF13472"/>
    </source>
</evidence>
<feature type="domain" description="SGNH hydrolase-type esterase" evidence="2">
    <location>
        <begin position="56"/>
        <end position="217"/>
    </location>
</feature>
<feature type="chain" id="PRO_5020342254" evidence="1">
    <location>
        <begin position="21"/>
        <end position="244"/>
    </location>
</feature>
<dbReference type="RefSeq" id="WP_136942345.1">
    <property type="nucleotide sequence ID" value="NZ_SWKR01000002.1"/>
</dbReference>
<dbReference type="InterPro" id="IPR013830">
    <property type="entry name" value="SGNH_hydro"/>
</dbReference>
<dbReference type="Pfam" id="PF13472">
    <property type="entry name" value="Lipase_GDSL_2"/>
    <property type="match status" value="1"/>
</dbReference>
<comment type="caution">
    <text evidence="3">The sequence shown here is derived from an EMBL/GenBank/DDBJ whole genome shotgun (WGS) entry which is preliminary data.</text>
</comment>
<organism evidence="3 4">
    <name type="scientific">Sphingomonas baiyangensis</name>
    <dbReference type="NCBI Taxonomy" id="2572576"/>
    <lineage>
        <taxon>Bacteria</taxon>
        <taxon>Pseudomonadati</taxon>
        <taxon>Pseudomonadota</taxon>
        <taxon>Alphaproteobacteria</taxon>
        <taxon>Sphingomonadales</taxon>
        <taxon>Sphingomonadaceae</taxon>
        <taxon>Sphingomonas</taxon>
    </lineage>
</organism>
<gene>
    <name evidence="3" type="ORF">FBR43_06245</name>
</gene>
<dbReference type="EMBL" id="SWKR01000002">
    <property type="protein sequence ID" value="TKD50405.1"/>
    <property type="molecule type" value="Genomic_DNA"/>
</dbReference>
<dbReference type="InterPro" id="IPR036514">
    <property type="entry name" value="SGNH_hydro_sf"/>
</dbReference>
<dbReference type="Proteomes" id="UP000309138">
    <property type="component" value="Unassembled WGS sequence"/>
</dbReference>
<name>A0A4U1L2Y0_9SPHN</name>
<dbReference type="AlphaFoldDB" id="A0A4U1L2Y0"/>
<protein>
    <submittedName>
        <fullName evidence="3">Arylesterase</fullName>
    </submittedName>
</protein>
<dbReference type="PANTHER" id="PTHR30383">
    <property type="entry name" value="THIOESTERASE 1/PROTEASE 1/LYSOPHOSPHOLIPASE L1"/>
    <property type="match status" value="1"/>
</dbReference>
<dbReference type="OrthoDB" id="9786188at2"/>